<accession>A0AAD7MUV9</accession>
<evidence type="ECO:0000313" key="3">
    <source>
        <dbReference type="Proteomes" id="UP001215280"/>
    </source>
</evidence>
<keyword evidence="3" id="KW-1185">Reference proteome</keyword>
<reference evidence="2" key="1">
    <citation type="submission" date="2023-03" db="EMBL/GenBank/DDBJ databases">
        <title>Massive genome expansion in bonnet fungi (Mycena s.s.) driven by repeated elements and novel gene families across ecological guilds.</title>
        <authorList>
            <consortium name="Lawrence Berkeley National Laboratory"/>
            <person name="Harder C.B."/>
            <person name="Miyauchi S."/>
            <person name="Viragh M."/>
            <person name="Kuo A."/>
            <person name="Thoen E."/>
            <person name="Andreopoulos B."/>
            <person name="Lu D."/>
            <person name="Skrede I."/>
            <person name="Drula E."/>
            <person name="Henrissat B."/>
            <person name="Morin E."/>
            <person name="Kohler A."/>
            <person name="Barry K."/>
            <person name="LaButti K."/>
            <person name="Morin E."/>
            <person name="Salamov A."/>
            <person name="Lipzen A."/>
            <person name="Mereny Z."/>
            <person name="Hegedus B."/>
            <person name="Baldrian P."/>
            <person name="Stursova M."/>
            <person name="Weitz H."/>
            <person name="Taylor A."/>
            <person name="Grigoriev I.V."/>
            <person name="Nagy L.G."/>
            <person name="Martin F."/>
            <person name="Kauserud H."/>
        </authorList>
    </citation>
    <scope>NUCLEOTIDE SEQUENCE</scope>
    <source>
        <strain evidence="2">CBHHK188m</strain>
    </source>
</reference>
<feature type="region of interest" description="Disordered" evidence="1">
    <location>
        <begin position="722"/>
        <end position="742"/>
    </location>
</feature>
<organism evidence="2 3">
    <name type="scientific">Mycena maculata</name>
    <dbReference type="NCBI Taxonomy" id="230809"/>
    <lineage>
        <taxon>Eukaryota</taxon>
        <taxon>Fungi</taxon>
        <taxon>Dikarya</taxon>
        <taxon>Basidiomycota</taxon>
        <taxon>Agaricomycotina</taxon>
        <taxon>Agaricomycetes</taxon>
        <taxon>Agaricomycetidae</taxon>
        <taxon>Agaricales</taxon>
        <taxon>Marasmiineae</taxon>
        <taxon>Mycenaceae</taxon>
        <taxon>Mycena</taxon>
    </lineage>
</organism>
<dbReference type="AlphaFoldDB" id="A0AAD7MUV9"/>
<feature type="compositionally biased region" description="Polar residues" evidence="1">
    <location>
        <begin position="33"/>
        <end position="45"/>
    </location>
</feature>
<evidence type="ECO:0000313" key="2">
    <source>
        <dbReference type="EMBL" id="KAJ7734008.1"/>
    </source>
</evidence>
<name>A0AAD7MUV9_9AGAR</name>
<proteinExistence type="predicted"/>
<feature type="region of interest" description="Disordered" evidence="1">
    <location>
        <begin position="16"/>
        <end position="64"/>
    </location>
</feature>
<gene>
    <name evidence="2" type="ORF">DFH07DRAFT_989162</name>
</gene>
<dbReference type="Proteomes" id="UP001215280">
    <property type="component" value="Unassembled WGS sequence"/>
</dbReference>
<feature type="compositionally biased region" description="Basic and acidic residues" evidence="1">
    <location>
        <begin position="50"/>
        <end position="64"/>
    </location>
</feature>
<comment type="caution">
    <text evidence="2">The sequence shown here is derived from an EMBL/GenBank/DDBJ whole genome shotgun (WGS) entry which is preliminary data.</text>
</comment>
<evidence type="ECO:0000256" key="1">
    <source>
        <dbReference type="SAM" id="MobiDB-lite"/>
    </source>
</evidence>
<dbReference type="EMBL" id="JARJLG010000164">
    <property type="protein sequence ID" value="KAJ7734008.1"/>
    <property type="molecule type" value="Genomic_DNA"/>
</dbReference>
<protein>
    <submittedName>
        <fullName evidence="2">Uncharacterized protein</fullName>
    </submittedName>
</protein>
<feature type="compositionally biased region" description="Acidic residues" evidence="1">
    <location>
        <begin position="725"/>
        <end position="736"/>
    </location>
</feature>
<sequence length="1003" mass="112249">MTGKMDGSRHRVQFPCSWESCGRDQDSDGSPGDPNTSELIPSSPITGEGWEYRDQNDGGHDGGHDGGQMAVGICLGGKAWRCPCCGSAITQPRPSEGHHTPSNEGRYYQKCIWNNFNEDPNRNPCRFFNWRDDIPREQPQRQPQPQSMYLPLAFASAPASTPTPTPTSTPISARFTHFSVNSTPPTPSPRTGRAPVRPCLNANCASHPKGRSNSKCVWQFCKPCCVQTPGRCSSPRHNETASVLNSVTVMARNSGTVAPTSDMLANPSLIPFTYEKPMARMVDVSYALKLQRGDHETAVSDHFQQEGYRKAQVNAVKARVWLETDGESITVILTVPTFPWFHPQDCPPLILLLDSINGADWSTFGYWDPADGWVITDAPIEIKDAQSILCLRLPNVKDCLNGPRSKRRLSDTLVYSPRAVRLRPDHPTQSRPQISPINFHPTIFSTPNKSRDLPNSQLITLAGVEDADDSDIEIVTPLATPSVSSSQQTQKSKFPLKYAYQMDQGFTAMAVATTGNVQQKFAEAFGVPWTRSSYYTHLDIWSTMRTDSPDALAYAVRIFTPQSGLSLTFSRYAQRTLPGLQMNHVKALRPTPQTFSSAMKMLVNLEGLLVSWEFILNGRGPHSNEKSAPVDLKLRQLFKMDLISIPIQILQRLSQWRGDVTDYDGHTSIGEYVSYAPGSDVKLYDPKAVVVNLLGDARSECSITRFNELDISDLLWFHGTPHEEDPNDDSIDDSSEPDMPTLQTLDSNKLITVSVLTQEFVMHAVLTKPFQDAHEEENYAVTWVLPGYPIIKRDGIVGDVLYIHHQDDAPVGQFTEIVDEEHLLPALGPPKALRVLLFVAPYEKKVKELTEIEKKNVLIAEYLADRHSNDFILDEIRAALSAQDQKTKGRTPLVWERWTTRLKAVLDQEYQVSPLWSVEEVRKKKITAKAIAVLVHASGDWVSKCLVAALFIHNHRTKVWMIKYLRKDDLKSAVGIDNFIKEMRGPRLSAGQPQLLDTYFSRF</sequence>